<dbReference type="PANTHER" id="PTHR46648">
    <property type="entry name" value="HIT FAMILY PROTEIN 1"/>
    <property type="match status" value="1"/>
</dbReference>
<dbReference type="GO" id="GO:0016787">
    <property type="term" value="F:hydrolase activity"/>
    <property type="evidence" value="ECO:0007669"/>
    <property type="project" value="UniProtKB-KW"/>
</dbReference>
<dbReference type="InterPro" id="IPR001310">
    <property type="entry name" value="Histidine_triad_HIT"/>
</dbReference>
<evidence type="ECO:0000313" key="4">
    <source>
        <dbReference type="EMBL" id="KUP09202.1"/>
    </source>
</evidence>
<feature type="active site" description="Tele-AMP-histidine intermediate" evidence="1">
    <location>
        <position position="100"/>
    </location>
</feature>
<evidence type="ECO:0000313" key="5">
    <source>
        <dbReference type="Proteomes" id="UP000074108"/>
    </source>
</evidence>
<dbReference type="PATRIC" id="fig|1150625.3.peg.166"/>
<dbReference type="STRING" id="1150625.Q75_00800"/>
<keyword evidence="5" id="KW-1185">Reference proteome</keyword>
<dbReference type="InterPro" id="IPR011146">
    <property type="entry name" value="HIT-like"/>
</dbReference>
<dbReference type="PROSITE" id="PS51084">
    <property type="entry name" value="HIT_2"/>
    <property type="match status" value="1"/>
</dbReference>
<dbReference type="RefSeq" id="WP_059350019.1">
    <property type="nucleotide sequence ID" value="NZ_LDYG01000002.1"/>
</dbReference>
<feature type="domain" description="HIT" evidence="3">
    <location>
        <begin position="6"/>
        <end position="112"/>
    </location>
</feature>
<evidence type="ECO:0000256" key="1">
    <source>
        <dbReference type="PIRSR" id="PIRSR601310-1"/>
    </source>
</evidence>
<accession>A0A147KC79</accession>
<evidence type="ECO:0000256" key="2">
    <source>
        <dbReference type="PROSITE-ProRule" id="PRU00464"/>
    </source>
</evidence>
<reference evidence="4 5" key="1">
    <citation type="journal article" date="2016" name="Front. Microbiol.">
        <title>Microevolution Analysis of Bacillus coahuilensis Unveils Differences in Phosphorus Acquisition Strategies and Their Regulation.</title>
        <authorList>
            <person name="Gomez-Lunar Z."/>
            <person name="Hernandez-Gonzalez I."/>
            <person name="Rodriguez-Torres M.D."/>
            <person name="Souza V."/>
            <person name="Olmedo-Alvarez G."/>
        </authorList>
    </citation>
    <scope>NUCLEOTIDE SEQUENCE [LARGE SCALE GENOMIC DNA]</scope>
    <source>
        <strain evidence="5">p1.1.43</strain>
    </source>
</reference>
<feature type="short sequence motif" description="Histidine triad motif" evidence="2">
    <location>
        <begin position="96"/>
        <end position="100"/>
    </location>
</feature>
<dbReference type="EMBL" id="LDYG01000002">
    <property type="protein sequence ID" value="KUP09202.1"/>
    <property type="molecule type" value="Genomic_DNA"/>
</dbReference>
<proteinExistence type="predicted"/>
<comment type="caution">
    <text evidence="4">The sequence shown here is derived from an EMBL/GenBank/DDBJ whole genome shotgun (WGS) entry which is preliminary data.</text>
</comment>
<dbReference type="Gene3D" id="3.30.428.10">
    <property type="entry name" value="HIT-like"/>
    <property type="match status" value="1"/>
</dbReference>
<keyword evidence="4" id="KW-0378">Hydrolase</keyword>
<evidence type="ECO:0000259" key="3">
    <source>
        <dbReference type="PROSITE" id="PS51084"/>
    </source>
</evidence>
<gene>
    <name evidence="4" type="ORF">Q75_00800</name>
</gene>
<sequence>MIETCFGCRLANKEEPVHMIWENDYVSCFLDHLPFNDGHVLILPKKHVRYLHEMDETTLMEVMGAVQLISAGVHQAFEPDGITICQNGGSFDDLTHFHMHVVPRCKGQDFAEFYREDTEEAAANSTRLLETKDKLVKAILHCEVGVK</sequence>
<dbReference type="AlphaFoldDB" id="A0A147KC79"/>
<dbReference type="GO" id="GO:0009117">
    <property type="term" value="P:nucleotide metabolic process"/>
    <property type="evidence" value="ECO:0007669"/>
    <property type="project" value="TreeGrafter"/>
</dbReference>
<dbReference type="Proteomes" id="UP000074108">
    <property type="component" value="Unassembled WGS sequence"/>
</dbReference>
<dbReference type="OrthoDB" id="9784774at2"/>
<dbReference type="PANTHER" id="PTHR46648:SF1">
    <property type="entry name" value="ADENOSINE 5'-MONOPHOSPHORAMIDASE HNT1"/>
    <property type="match status" value="1"/>
</dbReference>
<organism evidence="4 5">
    <name type="scientific">Bacillus coahuilensis p1.1.43</name>
    <dbReference type="NCBI Taxonomy" id="1150625"/>
    <lineage>
        <taxon>Bacteria</taxon>
        <taxon>Bacillati</taxon>
        <taxon>Bacillota</taxon>
        <taxon>Bacilli</taxon>
        <taxon>Bacillales</taxon>
        <taxon>Bacillaceae</taxon>
        <taxon>Bacillus</taxon>
    </lineage>
</organism>
<dbReference type="Pfam" id="PF01230">
    <property type="entry name" value="HIT"/>
    <property type="match status" value="1"/>
</dbReference>
<dbReference type="InterPro" id="IPR036265">
    <property type="entry name" value="HIT-like_sf"/>
</dbReference>
<protein>
    <submittedName>
        <fullName evidence="4">HIT family hydrolase</fullName>
    </submittedName>
</protein>
<dbReference type="SUPFAM" id="SSF54197">
    <property type="entry name" value="HIT-like"/>
    <property type="match status" value="1"/>
</dbReference>
<dbReference type="PRINTS" id="PR00332">
    <property type="entry name" value="HISTRIAD"/>
</dbReference>
<name>A0A147KC79_9BACI</name>